<dbReference type="Proteomes" id="UP000230709">
    <property type="component" value="Chromosome"/>
</dbReference>
<accession>A0A2D2CY31</accession>
<evidence type="ECO:0000313" key="7">
    <source>
        <dbReference type="Proteomes" id="UP000230709"/>
    </source>
</evidence>
<reference evidence="7" key="1">
    <citation type="submission" date="2017-10" db="EMBL/GenBank/DDBJ databases">
        <title>Completed PacBio SMRT sequence of Methylosinus trichosporium OB3b reveals presence of a third large plasmid.</title>
        <authorList>
            <person name="Charles T.C."/>
            <person name="Lynch M.D.J."/>
            <person name="Heil J.R."/>
            <person name="Cheng J."/>
        </authorList>
    </citation>
    <scope>NUCLEOTIDE SEQUENCE [LARGE SCALE GENOMIC DNA]</scope>
    <source>
        <strain evidence="7">OB3b</strain>
    </source>
</reference>
<dbReference type="GO" id="GO:0004066">
    <property type="term" value="F:asparagine synthase (glutamine-hydrolyzing) activity"/>
    <property type="evidence" value="ECO:0007669"/>
    <property type="project" value="UniProtKB-EC"/>
</dbReference>
<dbReference type="AlphaFoldDB" id="A0A2D2CY31"/>
<dbReference type="PANTHER" id="PTHR43284">
    <property type="entry name" value="ASPARAGINE SYNTHETASE (GLUTAMINE-HYDROLYZING)"/>
    <property type="match status" value="1"/>
</dbReference>
<evidence type="ECO:0000313" key="6">
    <source>
        <dbReference type="EMBL" id="ATQ67635.1"/>
    </source>
</evidence>
<gene>
    <name evidence="6" type="ORF">CQW49_06835</name>
</gene>
<dbReference type="Gene3D" id="3.40.50.620">
    <property type="entry name" value="HUPs"/>
    <property type="match status" value="1"/>
</dbReference>
<evidence type="ECO:0000256" key="2">
    <source>
        <dbReference type="ARBA" id="ARBA00012737"/>
    </source>
</evidence>
<proteinExistence type="predicted"/>
<evidence type="ECO:0000256" key="3">
    <source>
        <dbReference type="ARBA" id="ARBA00048741"/>
    </source>
</evidence>
<comment type="catalytic activity">
    <reaction evidence="3">
        <text>L-aspartate + L-glutamine + ATP + H2O = L-asparagine + L-glutamate + AMP + diphosphate + H(+)</text>
        <dbReference type="Rhea" id="RHEA:12228"/>
        <dbReference type="ChEBI" id="CHEBI:15377"/>
        <dbReference type="ChEBI" id="CHEBI:15378"/>
        <dbReference type="ChEBI" id="CHEBI:29985"/>
        <dbReference type="ChEBI" id="CHEBI:29991"/>
        <dbReference type="ChEBI" id="CHEBI:30616"/>
        <dbReference type="ChEBI" id="CHEBI:33019"/>
        <dbReference type="ChEBI" id="CHEBI:58048"/>
        <dbReference type="ChEBI" id="CHEBI:58359"/>
        <dbReference type="ChEBI" id="CHEBI:456215"/>
        <dbReference type="EC" id="6.3.5.4"/>
    </reaction>
</comment>
<dbReference type="KEGG" id="mtw:CQW49_06835"/>
<dbReference type="InterPro" id="IPR051786">
    <property type="entry name" value="ASN_synthetase/amidase"/>
</dbReference>
<evidence type="ECO:0000256" key="1">
    <source>
        <dbReference type="ARBA" id="ARBA00005187"/>
    </source>
</evidence>
<dbReference type="STRING" id="595536.GCA_000178815_03788"/>
<comment type="pathway">
    <text evidence="1">Amino-acid biosynthesis; L-asparagine biosynthesis; L-asparagine from L-aspartate (L-Gln route): step 1/1.</text>
</comment>
<keyword evidence="7" id="KW-1185">Reference proteome</keyword>
<sequence length="562" mass="61700">MQLLLDAIGAGAICVTIEGAPIYEGRRLGAEDPVFREPASIERLIAFCRKLRGEFAIVIRDGENRTIAITDLVASVPIYRLDRRSRAPLVSTRLCDLAPHATGALSPEALYHWAVHGGCGLRPLYDGVHEVEPASLAILTAERVVSHAYFDWNDIEPRPGLSLDAACDEFADIATSYLRSLSAGEDRVACFLSGGTDSAIIAFLAREAGMNVVGVTADYAPRRYSELREAARAAARLGVPHRPVRVGRREFAAAVEALRARDCDAPSGYAQATSVHAIGASALAEGTRLCLDGDFVGDLFLEFDDYTRGLPPGGSDYARAVAGLTLDDYIRRRRQPATPGRFRLTALAALGLDPRAAEDWARREREAEWAERRALFERHGYPLCDRIYALKHVGAKYRGLWLAARRAIGPEMSFASPFLDRAMIEFALALPLELLYRDGVAKWLLRQFLSAKTGLVQQKRYSPNPSRLWWLLPRFRDWAGARRELRGALLRLQLRNLVALGGCYSDLAELAALAHWLRHHPLSVAPSTGGGTGRITANKAATSPEELWGPVPSSDNRRSTSS</sequence>
<dbReference type="InterPro" id="IPR014729">
    <property type="entry name" value="Rossmann-like_a/b/a_fold"/>
</dbReference>
<dbReference type="RefSeq" id="WP_003612038.1">
    <property type="nucleotide sequence ID" value="NZ_ADVE02000001.1"/>
</dbReference>
<dbReference type="InterPro" id="IPR029055">
    <property type="entry name" value="Ntn_hydrolases_N"/>
</dbReference>
<dbReference type="Gene3D" id="3.60.20.10">
    <property type="entry name" value="Glutamine Phosphoribosylpyrophosphate, subunit 1, domain 1"/>
    <property type="match status" value="1"/>
</dbReference>
<evidence type="ECO:0000256" key="4">
    <source>
        <dbReference type="SAM" id="MobiDB-lite"/>
    </source>
</evidence>
<dbReference type="EMBL" id="CP023737">
    <property type="protein sequence ID" value="ATQ67635.1"/>
    <property type="molecule type" value="Genomic_DNA"/>
</dbReference>
<dbReference type="InterPro" id="IPR001962">
    <property type="entry name" value="Asn_synthase"/>
</dbReference>
<feature type="domain" description="Asparagine synthetase" evidence="5">
    <location>
        <begin position="186"/>
        <end position="482"/>
    </location>
</feature>
<dbReference type="SUPFAM" id="SSF56235">
    <property type="entry name" value="N-terminal nucleophile aminohydrolases (Ntn hydrolases)"/>
    <property type="match status" value="1"/>
</dbReference>
<dbReference type="PANTHER" id="PTHR43284:SF1">
    <property type="entry name" value="ASPARAGINE SYNTHETASE"/>
    <property type="match status" value="1"/>
</dbReference>
<evidence type="ECO:0000259" key="5">
    <source>
        <dbReference type="Pfam" id="PF00733"/>
    </source>
</evidence>
<organism evidence="6 7">
    <name type="scientific">Methylosinus trichosporium (strain ATCC 35070 / NCIMB 11131 / UNIQEM 75 / OB3b)</name>
    <dbReference type="NCBI Taxonomy" id="595536"/>
    <lineage>
        <taxon>Bacteria</taxon>
        <taxon>Pseudomonadati</taxon>
        <taxon>Pseudomonadota</taxon>
        <taxon>Alphaproteobacteria</taxon>
        <taxon>Hyphomicrobiales</taxon>
        <taxon>Methylocystaceae</taxon>
        <taxon>Methylosinus</taxon>
    </lineage>
</organism>
<name>A0A2D2CY31_METT3</name>
<protein>
    <recommendedName>
        <fullName evidence="2">asparagine synthase (glutamine-hydrolyzing)</fullName>
        <ecNumber evidence="2">6.3.5.4</ecNumber>
    </recommendedName>
</protein>
<dbReference type="SUPFAM" id="SSF52402">
    <property type="entry name" value="Adenine nucleotide alpha hydrolases-like"/>
    <property type="match status" value="1"/>
</dbReference>
<feature type="region of interest" description="Disordered" evidence="4">
    <location>
        <begin position="527"/>
        <end position="562"/>
    </location>
</feature>
<dbReference type="Pfam" id="PF00733">
    <property type="entry name" value="Asn_synthase"/>
    <property type="match status" value="1"/>
</dbReference>
<dbReference type="GO" id="GO:0006529">
    <property type="term" value="P:asparagine biosynthetic process"/>
    <property type="evidence" value="ECO:0007669"/>
    <property type="project" value="InterPro"/>
</dbReference>
<dbReference type="EC" id="6.3.5.4" evidence="2"/>